<dbReference type="EMBL" id="CZKA01000067">
    <property type="protein sequence ID" value="CUR60059.1"/>
    <property type="molecule type" value="Genomic_DNA"/>
</dbReference>
<sequence length="55" mass="5609">MVTRAAVPLTLALDQATELGALEEHTMTGGALMHGHAADGALGEFGGAPWTGHRL</sequence>
<organism evidence="1">
    <name type="scientific">metagenome</name>
    <dbReference type="NCBI Taxonomy" id="256318"/>
    <lineage>
        <taxon>unclassified sequences</taxon>
        <taxon>metagenomes</taxon>
    </lineage>
</organism>
<accession>A0A2P2CDM0</accession>
<name>A0A2P2CDM0_9ZZZZ</name>
<protein>
    <submittedName>
        <fullName evidence="1">Uncharacterized protein</fullName>
    </submittedName>
</protein>
<gene>
    <name evidence="1" type="ORF">NOCA270058</name>
</gene>
<proteinExistence type="predicted"/>
<dbReference type="AlphaFoldDB" id="A0A2P2CDM0"/>
<reference evidence="1" key="1">
    <citation type="submission" date="2015-08" db="EMBL/GenBank/DDBJ databases">
        <authorList>
            <person name="Babu N.S."/>
            <person name="Beckwith C.J."/>
            <person name="Beseler K.G."/>
            <person name="Brison A."/>
            <person name="Carone J.V."/>
            <person name="Caskin T.P."/>
            <person name="Diamond M."/>
            <person name="Durham M.E."/>
            <person name="Foxe J.M."/>
            <person name="Go M."/>
            <person name="Henderson B.A."/>
            <person name="Jones I.B."/>
            <person name="McGettigan J.A."/>
            <person name="Micheletti S.J."/>
            <person name="Nasrallah M.E."/>
            <person name="Ortiz D."/>
            <person name="Piller C.R."/>
            <person name="Privatt S.R."/>
            <person name="Schneider S.L."/>
            <person name="Sharp S."/>
            <person name="Smith T.C."/>
            <person name="Stanton J.D."/>
            <person name="Ullery H.E."/>
            <person name="Wilson R.J."/>
            <person name="Serrano M.G."/>
            <person name="Buck G."/>
            <person name="Lee V."/>
            <person name="Wang Y."/>
            <person name="Carvalho R."/>
            <person name="Voegtly L."/>
            <person name="Shi R."/>
            <person name="Duckworth R."/>
            <person name="Johnson A."/>
            <person name="Loviza R."/>
            <person name="Walstead R."/>
            <person name="Shah Z."/>
            <person name="Kiflezghi M."/>
            <person name="Wade K."/>
            <person name="Ball S.L."/>
            <person name="Bradley K.W."/>
            <person name="Asai D.J."/>
            <person name="Bowman C.A."/>
            <person name="Russell D.A."/>
            <person name="Pope W.H."/>
            <person name="Jacobs-Sera D."/>
            <person name="Hendrix R.W."/>
            <person name="Hatfull G.F."/>
        </authorList>
    </citation>
    <scope>NUCLEOTIDE SEQUENCE</scope>
</reference>
<evidence type="ECO:0000313" key="1">
    <source>
        <dbReference type="EMBL" id="CUR60059.1"/>
    </source>
</evidence>